<organism evidence="2">
    <name type="scientific">Trypanosoma vivax (strain Y486)</name>
    <dbReference type="NCBI Taxonomy" id="1055687"/>
    <lineage>
        <taxon>Eukaryota</taxon>
        <taxon>Discoba</taxon>
        <taxon>Euglenozoa</taxon>
        <taxon>Kinetoplastea</taxon>
        <taxon>Metakinetoplastina</taxon>
        <taxon>Trypanosomatida</taxon>
        <taxon>Trypanosomatidae</taxon>
        <taxon>Trypanosoma</taxon>
        <taxon>Duttonella</taxon>
    </lineage>
</organism>
<reference evidence="2" key="1">
    <citation type="journal article" date="2012" name="Proc. Natl. Acad. Sci. U.S.A.">
        <title>Antigenic diversity is generated by distinct evolutionary mechanisms in African trypanosome species.</title>
        <authorList>
            <person name="Jackson A.P."/>
            <person name="Berry A."/>
            <person name="Aslett M."/>
            <person name="Allison H.C."/>
            <person name="Burton P."/>
            <person name="Vavrova-Anderson J."/>
            <person name="Brown R."/>
            <person name="Browne H."/>
            <person name="Corton N."/>
            <person name="Hauser H."/>
            <person name="Gamble J."/>
            <person name="Gilderthorp R."/>
            <person name="Marcello L."/>
            <person name="McQuillan J."/>
            <person name="Otto T.D."/>
            <person name="Quail M.A."/>
            <person name="Sanders M.J."/>
            <person name="van Tonder A."/>
            <person name="Ginger M.L."/>
            <person name="Field M.C."/>
            <person name="Barry J.D."/>
            <person name="Hertz-Fowler C."/>
            <person name="Berriman M."/>
        </authorList>
    </citation>
    <scope>NUCLEOTIDE SEQUENCE</scope>
    <source>
        <strain evidence="2">Y486</strain>
    </source>
</reference>
<gene>
    <name evidence="2" type="ORF">TVY486_0500810</name>
</gene>
<evidence type="ECO:0000256" key="1">
    <source>
        <dbReference type="SAM" id="MobiDB-lite"/>
    </source>
</evidence>
<dbReference type="EMBL" id="HE573021">
    <property type="protein sequence ID" value="CCC47872.1"/>
    <property type="molecule type" value="Genomic_DNA"/>
</dbReference>
<proteinExistence type="predicted"/>
<dbReference type="OMA" id="DDTDHPQ"/>
<accession>G0TVA6</accession>
<evidence type="ECO:0000313" key="2">
    <source>
        <dbReference type="EMBL" id="CCC47872.1"/>
    </source>
</evidence>
<protein>
    <submittedName>
        <fullName evidence="2">Uncharacterized protein</fullName>
    </submittedName>
</protein>
<dbReference type="AlphaFoldDB" id="G0TVA6"/>
<sequence length="147" mass="16022">MEDDVTFVAGGNVRPDDEEEEITARLPSSLASQLPHAGVGVIMTNGGDNSTAVHDDSSDDEMIKYVSRSVASSVAPYVTSAHSSVVMKRPRCDDVAMEHVALDLGALDAQIPDDTDHPQDHKEFERWKARDAARSKKLLEMLLPSFT</sequence>
<dbReference type="VEuPathDB" id="TriTrypDB:TvY486_0500810"/>
<feature type="region of interest" description="Disordered" evidence="1">
    <location>
        <begin position="1"/>
        <end position="30"/>
    </location>
</feature>
<name>G0TVA6_TRYVY</name>